<organism evidence="1 2">
    <name type="scientific">Solanum bulbocastanum</name>
    <name type="common">Wild potato</name>
    <dbReference type="NCBI Taxonomy" id="147425"/>
    <lineage>
        <taxon>Eukaryota</taxon>
        <taxon>Viridiplantae</taxon>
        <taxon>Streptophyta</taxon>
        <taxon>Embryophyta</taxon>
        <taxon>Tracheophyta</taxon>
        <taxon>Spermatophyta</taxon>
        <taxon>Magnoliopsida</taxon>
        <taxon>eudicotyledons</taxon>
        <taxon>Gunneridae</taxon>
        <taxon>Pentapetalae</taxon>
        <taxon>asterids</taxon>
        <taxon>lamiids</taxon>
        <taxon>Solanales</taxon>
        <taxon>Solanaceae</taxon>
        <taxon>Solanoideae</taxon>
        <taxon>Solaneae</taxon>
        <taxon>Solanum</taxon>
    </lineage>
</organism>
<evidence type="ECO:0000313" key="1">
    <source>
        <dbReference type="EMBL" id="KAK6774181.1"/>
    </source>
</evidence>
<proteinExistence type="predicted"/>
<comment type="caution">
    <text evidence="1">The sequence shown here is derived from an EMBL/GenBank/DDBJ whole genome shotgun (WGS) entry which is preliminary data.</text>
</comment>
<sequence length="14" mass="1677">MGNCMKKRIVRARN</sequence>
<dbReference type="Proteomes" id="UP001371456">
    <property type="component" value="Unassembled WGS sequence"/>
</dbReference>
<reference evidence="1 2" key="1">
    <citation type="submission" date="2024-02" db="EMBL/GenBank/DDBJ databases">
        <title>de novo genome assembly of Solanum bulbocastanum strain 11H21.</title>
        <authorList>
            <person name="Hosaka A.J."/>
        </authorList>
    </citation>
    <scope>NUCLEOTIDE SEQUENCE [LARGE SCALE GENOMIC DNA]</scope>
    <source>
        <tissue evidence="1">Young leaves</tissue>
    </source>
</reference>
<gene>
    <name evidence="1" type="ORF">RDI58_029420</name>
</gene>
<keyword evidence="2" id="KW-1185">Reference proteome</keyword>
<protein>
    <submittedName>
        <fullName evidence="1">Uncharacterized protein</fullName>
    </submittedName>
</protein>
<accession>A0AAN8SWJ6</accession>
<evidence type="ECO:0000313" key="2">
    <source>
        <dbReference type="Proteomes" id="UP001371456"/>
    </source>
</evidence>
<name>A0AAN8SWJ6_SOLBU</name>
<dbReference type="EMBL" id="JBANQN010000012">
    <property type="protein sequence ID" value="KAK6774181.1"/>
    <property type="molecule type" value="Genomic_DNA"/>
</dbReference>